<sequence>MDQQEQLEKIESKLRITNQELESMDPLSKYEDEEEDMHWIIKKSERSNEELWNHFGGRKAEQYFIDLDQGEQEYRKNMKISFSDKYDEIEHNRNVLLREREELSEEHIKIKKDLEKPQKESE</sequence>
<dbReference type="EMBL" id="QRCT01000009">
    <property type="protein sequence ID" value="RDU24939.1"/>
    <property type="molecule type" value="Genomic_DNA"/>
</dbReference>
<keyword evidence="3" id="KW-1185">Reference proteome</keyword>
<feature type="coiled-coil region" evidence="1">
    <location>
        <begin position="86"/>
        <end position="113"/>
    </location>
</feature>
<dbReference type="AlphaFoldDB" id="A0A371AZG5"/>
<dbReference type="Proteomes" id="UP000255036">
    <property type="component" value="Unassembled WGS sequence"/>
</dbReference>
<evidence type="ECO:0000313" key="3">
    <source>
        <dbReference type="Proteomes" id="UP000255036"/>
    </source>
</evidence>
<organism evidence="2 3">
    <name type="scientific">Anaerosacchariphilus polymeriproducens</name>
    <dbReference type="NCBI Taxonomy" id="1812858"/>
    <lineage>
        <taxon>Bacteria</taxon>
        <taxon>Bacillati</taxon>
        <taxon>Bacillota</taxon>
        <taxon>Clostridia</taxon>
        <taxon>Lachnospirales</taxon>
        <taxon>Lachnospiraceae</taxon>
        <taxon>Anaerosacchariphilus</taxon>
    </lineage>
</organism>
<evidence type="ECO:0000313" key="2">
    <source>
        <dbReference type="EMBL" id="RDU24939.1"/>
    </source>
</evidence>
<reference evidence="2 3" key="1">
    <citation type="submission" date="2018-07" db="EMBL/GenBank/DDBJ databases">
        <title>Anaerosacharophilus polymeroproducens gen. nov. sp. nov., an anaerobic bacterium isolated from salt field.</title>
        <authorList>
            <person name="Kim W."/>
            <person name="Yang S.-H."/>
            <person name="Oh J."/>
            <person name="Lee J.-H."/>
            <person name="Kwon K.K."/>
        </authorList>
    </citation>
    <scope>NUCLEOTIDE SEQUENCE [LARGE SCALE GENOMIC DNA]</scope>
    <source>
        <strain evidence="2 3">MCWD5</strain>
    </source>
</reference>
<protein>
    <submittedName>
        <fullName evidence="2">Uncharacterized protein</fullName>
    </submittedName>
</protein>
<gene>
    <name evidence="2" type="ORF">DWV06_01545</name>
</gene>
<keyword evidence="1" id="KW-0175">Coiled coil</keyword>
<dbReference type="RefSeq" id="WP_115480423.1">
    <property type="nucleotide sequence ID" value="NZ_QRCT01000009.1"/>
</dbReference>
<name>A0A371AZG5_9FIRM</name>
<proteinExistence type="predicted"/>
<evidence type="ECO:0000256" key="1">
    <source>
        <dbReference type="SAM" id="Coils"/>
    </source>
</evidence>
<comment type="caution">
    <text evidence="2">The sequence shown here is derived from an EMBL/GenBank/DDBJ whole genome shotgun (WGS) entry which is preliminary data.</text>
</comment>
<accession>A0A371AZG5</accession>